<accession>A3P1I7</accession>
<proteinExistence type="predicted"/>
<dbReference type="KEGG" id="bpl:BURPS1106A_A0154"/>
<dbReference type="HOGENOM" id="CLU_3248414_0_0_4"/>
<reference evidence="2" key="1">
    <citation type="submission" date="2007-02" db="EMBL/GenBank/DDBJ databases">
        <authorList>
            <person name="DeShazer D."/>
            <person name="Woods D.E."/>
            <person name="Nierman W.C."/>
        </authorList>
    </citation>
    <scope>NUCLEOTIDE SEQUENCE [LARGE SCALE GENOMIC DNA]</scope>
    <source>
        <strain evidence="2">1106a</strain>
    </source>
</reference>
<evidence type="ECO:0000313" key="1">
    <source>
        <dbReference type="EMBL" id="ABN92692.1"/>
    </source>
</evidence>
<organism evidence="1 2">
    <name type="scientific">Burkholderia pseudomallei (strain 1106a)</name>
    <dbReference type="NCBI Taxonomy" id="357348"/>
    <lineage>
        <taxon>Bacteria</taxon>
        <taxon>Pseudomonadati</taxon>
        <taxon>Pseudomonadota</taxon>
        <taxon>Betaproteobacteria</taxon>
        <taxon>Burkholderiales</taxon>
        <taxon>Burkholderiaceae</taxon>
        <taxon>Burkholderia</taxon>
        <taxon>pseudomallei group</taxon>
    </lineage>
</organism>
<dbReference type="AlphaFoldDB" id="A3P1I7"/>
<sequence length="42" mass="4830">MRQPDECNLDNHPLLELFSYVANSTHDKIGVFRLIPRIAHPA</sequence>
<evidence type="ECO:0000313" key="2">
    <source>
        <dbReference type="Proteomes" id="UP000006738"/>
    </source>
</evidence>
<gene>
    <name evidence="1" type="ordered locus">BURPS1106A_A0154</name>
</gene>
<dbReference type="Proteomes" id="UP000006738">
    <property type="component" value="Chromosome II"/>
</dbReference>
<protein>
    <submittedName>
        <fullName evidence="1">Uncharacterized protein</fullName>
    </submittedName>
</protein>
<dbReference type="EMBL" id="CP000573">
    <property type="protein sequence ID" value="ABN92692.1"/>
    <property type="molecule type" value="Genomic_DNA"/>
</dbReference>
<name>A3P1I7_BURP0</name>